<evidence type="ECO:0000313" key="4">
    <source>
        <dbReference type="Proteomes" id="UP000603200"/>
    </source>
</evidence>
<accession>A0ABQ3ZLW4</accession>
<feature type="transmembrane region" description="Helical" evidence="2">
    <location>
        <begin position="65"/>
        <end position="89"/>
    </location>
</feature>
<protein>
    <recommendedName>
        <fullName evidence="5">DUF4190 domain-containing protein</fullName>
    </recommendedName>
</protein>
<keyword evidence="2" id="KW-0812">Transmembrane</keyword>
<evidence type="ECO:0000313" key="3">
    <source>
        <dbReference type="EMBL" id="GIE19177.1"/>
    </source>
</evidence>
<keyword evidence="4" id="KW-1185">Reference proteome</keyword>
<reference evidence="3 4" key="1">
    <citation type="submission" date="2021-01" db="EMBL/GenBank/DDBJ databases">
        <title>Whole genome shotgun sequence of Actinoplanes humidus NBRC 14915.</title>
        <authorList>
            <person name="Komaki H."/>
            <person name="Tamura T."/>
        </authorList>
    </citation>
    <scope>NUCLEOTIDE SEQUENCE [LARGE SCALE GENOMIC DNA]</scope>
    <source>
        <strain evidence="3 4">NBRC 14915</strain>
    </source>
</reference>
<dbReference type="Proteomes" id="UP000603200">
    <property type="component" value="Unassembled WGS sequence"/>
</dbReference>
<feature type="compositionally biased region" description="Low complexity" evidence="1">
    <location>
        <begin position="15"/>
        <end position="25"/>
    </location>
</feature>
<proteinExistence type="predicted"/>
<comment type="caution">
    <text evidence="3">The sequence shown here is derived from an EMBL/GenBank/DDBJ whole genome shotgun (WGS) entry which is preliminary data.</text>
</comment>
<keyword evidence="2" id="KW-0472">Membrane</keyword>
<evidence type="ECO:0008006" key="5">
    <source>
        <dbReference type="Google" id="ProtNLM"/>
    </source>
</evidence>
<keyword evidence="2" id="KW-1133">Transmembrane helix</keyword>
<name>A0ABQ3ZLW4_9ACTN</name>
<gene>
    <name evidence="3" type="ORF">Ahu01nite_022790</name>
</gene>
<feature type="region of interest" description="Disordered" evidence="1">
    <location>
        <begin position="1"/>
        <end position="25"/>
    </location>
</feature>
<organism evidence="3 4">
    <name type="scientific">Winogradskya humida</name>
    <dbReference type="NCBI Taxonomy" id="113566"/>
    <lineage>
        <taxon>Bacteria</taxon>
        <taxon>Bacillati</taxon>
        <taxon>Actinomycetota</taxon>
        <taxon>Actinomycetes</taxon>
        <taxon>Micromonosporales</taxon>
        <taxon>Micromonosporaceae</taxon>
        <taxon>Winogradskya</taxon>
    </lineage>
</organism>
<sequence>MHVWERGREGQLVTQQPGSWPGQPGQPVVMAPKAGEAWTPERVDPVPGTEFGLVQLRVPPITSGLAVGALAAGIAAILVSTLVLCFGLAGSSQGWGALVAGAFALLSAIAGGGAITVGLAARRQIKRSGQAGRVRFTGGGVALAGIWCGGAGAGIAVLTLLLVVVLQSS</sequence>
<evidence type="ECO:0000256" key="2">
    <source>
        <dbReference type="SAM" id="Phobius"/>
    </source>
</evidence>
<feature type="transmembrane region" description="Helical" evidence="2">
    <location>
        <begin position="141"/>
        <end position="166"/>
    </location>
</feature>
<evidence type="ECO:0000256" key="1">
    <source>
        <dbReference type="SAM" id="MobiDB-lite"/>
    </source>
</evidence>
<dbReference type="EMBL" id="BOMN01000027">
    <property type="protein sequence ID" value="GIE19177.1"/>
    <property type="molecule type" value="Genomic_DNA"/>
</dbReference>
<feature type="transmembrane region" description="Helical" evidence="2">
    <location>
        <begin position="95"/>
        <end position="120"/>
    </location>
</feature>